<dbReference type="SMART" id="SM00862">
    <property type="entry name" value="Trans_reg_C"/>
    <property type="match status" value="1"/>
</dbReference>
<keyword evidence="1 6" id="KW-0597">Phosphoprotein</keyword>
<dbReference type="PROSITE" id="PS51755">
    <property type="entry name" value="OMPR_PHOB"/>
    <property type="match status" value="1"/>
</dbReference>
<protein>
    <submittedName>
        <fullName evidence="10">DNA-binding response regulator</fullName>
    </submittedName>
</protein>
<dbReference type="Gene3D" id="6.10.250.690">
    <property type="match status" value="1"/>
</dbReference>
<feature type="domain" description="OmpR/PhoB-type" evidence="9">
    <location>
        <begin position="127"/>
        <end position="224"/>
    </location>
</feature>
<feature type="DNA-binding region" description="OmpR/PhoB-type" evidence="7">
    <location>
        <begin position="127"/>
        <end position="224"/>
    </location>
</feature>
<dbReference type="InterPro" id="IPR011006">
    <property type="entry name" value="CheY-like_superfamily"/>
</dbReference>
<dbReference type="GO" id="GO:0000976">
    <property type="term" value="F:transcription cis-regulatory region binding"/>
    <property type="evidence" value="ECO:0007669"/>
    <property type="project" value="TreeGrafter"/>
</dbReference>
<accession>A0A2I8F4S6</accession>
<dbReference type="InterPro" id="IPR036388">
    <property type="entry name" value="WH-like_DNA-bd_sf"/>
</dbReference>
<dbReference type="CDD" id="cd00383">
    <property type="entry name" value="trans_reg_C"/>
    <property type="match status" value="1"/>
</dbReference>
<proteinExistence type="predicted"/>
<dbReference type="KEGG" id="pter:C2L65_44555"/>
<reference evidence="10 11" key="1">
    <citation type="submission" date="2018-01" db="EMBL/GenBank/DDBJ databases">
        <title>Species boundaries and ecological features among Paraburkholderia terrae DSMZ17804T, P. hospita DSMZ17164T and P. caribensis DSMZ13236T.</title>
        <authorList>
            <person name="Pratama A.A."/>
        </authorList>
    </citation>
    <scope>NUCLEOTIDE SEQUENCE [LARGE SCALE GENOMIC DNA]</scope>
    <source>
        <strain evidence="10 11">DSM 17804</strain>
    </source>
</reference>
<feature type="modified residue" description="4-aspartylphosphate" evidence="6">
    <location>
        <position position="51"/>
    </location>
</feature>
<dbReference type="PANTHER" id="PTHR48111:SF76">
    <property type="entry name" value="TWO-COMPONENT RESPONSE REGULATOR"/>
    <property type="match status" value="1"/>
</dbReference>
<dbReference type="Pfam" id="PF00072">
    <property type="entry name" value="Response_reg"/>
    <property type="match status" value="1"/>
</dbReference>
<evidence type="ECO:0000256" key="7">
    <source>
        <dbReference type="PROSITE-ProRule" id="PRU01091"/>
    </source>
</evidence>
<dbReference type="GO" id="GO:0005829">
    <property type="term" value="C:cytosol"/>
    <property type="evidence" value="ECO:0007669"/>
    <property type="project" value="TreeGrafter"/>
</dbReference>
<dbReference type="Pfam" id="PF00486">
    <property type="entry name" value="Trans_reg_C"/>
    <property type="match status" value="1"/>
</dbReference>
<dbReference type="SUPFAM" id="SSF52172">
    <property type="entry name" value="CheY-like"/>
    <property type="match status" value="1"/>
</dbReference>
<dbReference type="Proteomes" id="UP000243502">
    <property type="component" value="Chromosome 4"/>
</dbReference>
<dbReference type="InterPro" id="IPR001789">
    <property type="entry name" value="Sig_transdc_resp-reg_receiver"/>
</dbReference>
<keyword evidence="2" id="KW-0902">Two-component regulatory system</keyword>
<keyword evidence="4 7" id="KW-0238">DNA-binding</keyword>
<dbReference type="GO" id="GO:0000156">
    <property type="term" value="F:phosphorelay response regulator activity"/>
    <property type="evidence" value="ECO:0007669"/>
    <property type="project" value="TreeGrafter"/>
</dbReference>
<gene>
    <name evidence="10" type="ORF">C2L65_44555</name>
</gene>
<dbReference type="OrthoDB" id="9802426at2"/>
<evidence type="ECO:0000256" key="5">
    <source>
        <dbReference type="ARBA" id="ARBA00023163"/>
    </source>
</evidence>
<evidence type="ECO:0000256" key="3">
    <source>
        <dbReference type="ARBA" id="ARBA00023015"/>
    </source>
</evidence>
<organism evidence="10 11">
    <name type="scientific">Paraburkholderia terrae</name>
    <dbReference type="NCBI Taxonomy" id="311230"/>
    <lineage>
        <taxon>Bacteria</taxon>
        <taxon>Pseudomonadati</taxon>
        <taxon>Pseudomonadota</taxon>
        <taxon>Betaproteobacteria</taxon>
        <taxon>Burkholderiales</taxon>
        <taxon>Burkholderiaceae</taxon>
        <taxon>Paraburkholderia</taxon>
    </lineage>
</organism>
<dbReference type="GO" id="GO:0006355">
    <property type="term" value="P:regulation of DNA-templated transcription"/>
    <property type="evidence" value="ECO:0007669"/>
    <property type="project" value="InterPro"/>
</dbReference>
<sequence>MHVLTVEDDPAAADEIINELRERGLTVDWVDNGPEGMMRAMSGQYAAITLDRMLPGVDGLTILKAIRALGLQTPVLMLSALGDVDERICGLRAGGDDYLTKPFDPGELAARIEVMLRRVSQKPTAQETRLKAGPLEIDLLSRAVTRDGREIELQPTEYRVLEFMMRHAGQAITRTMLFEAVWGYHFNPGTNLINVHVARLRKKIDPPGTQALIQTVRGSGYMLG</sequence>
<dbReference type="RefSeq" id="WP_042314348.1">
    <property type="nucleotide sequence ID" value="NZ_CP026114.1"/>
</dbReference>
<dbReference type="GO" id="GO:0032993">
    <property type="term" value="C:protein-DNA complex"/>
    <property type="evidence" value="ECO:0007669"/>
    <property type="project" value="TreeGrafter"/>
</dbReference>
<evidence type="ECO:0000256" key="6">
    <source>
        <dbReference type="PROSITE-ProRule" id="PRU00169"/>
    </source>
</evidence>
<evidence type="ECO:0000256" key="4">
    <source>
        <dbReference type="ARBA" id="ARBA00023125"/>
    </source>
</evidence>
<dbReference type="FunFam" id="1.10.10.10:FF:000005">
    <property type="entry name" value="Two-component system response regulator"/>
    <property type="match status" value="1"/>
</dbReference>
<evidence type="ECO:0000313" key="10">
    <source>
        <dbReference type="EMBL" id="AUT66876.1"/>
    </source>
</evidence>
<keyword evidence="5" id="KW-0804">Transcription</keyword>
<dbReference type="AlphaFoldDB" id="A0A2I8F4S6"/>
<dbReference type="InterPro" id="IPR039420">
    <property type="entry name" value="WalR-like"/>
</dbReference>
<keyword evidence="3" id="KW-0805">Transcription regulation</keyword>
<evidence type="ECO:0000259" key="8">
    <source>
        <dbReference type="PROSITE" id="PS50110"/>
    </source>
</evidence>
<feature type="domain" description="Response regulatory" evidence="8">
    <location>
        <begin position="2"/>
        <end position="116"/>
    </location>
</feature>
<dbReference type="SMART" id="SM00448">
    <property type="entry name" value="REC"/>
    <property type="match status" value="1"/>
</dbReference>
<dbReference type="Gene3D" id="1.10.10.10">
    <property type="entry name" value="Winged helix-like DNA-binding domain superfamily/Winged helix DNA-binding domain"/>
    <property type="match status" value="1"/>
</dbReference>
<dbReference type="EMBL" id="CP026114">
    <property type="protein sequence ID" value="AUT66876.1"/>
    <property type="molecule type" value="Genomic_DNA"/>
</dbReference>
<evidence type="ECO:0000256" key="1">
    <source>
        <dbReference type="ARBA" id="ARBA00022553"/>
    </source>
</evidence>
<dbReference type="PANTHER" id="PTHR48111">
    <property type="entry name" value="REGULATOR OF RPOS"/>
    <property type="match status" value="1"/>
</dbReference>
<dbReference type="PROSITE" id="PS50110">
    <property type="entry name" value="RESPONSE_REGULATORY"/>
    <property type="match status" value="1"/>
</dbReference>
<name>A0A2I8F4S6_9BURK</name>
<evidence type="ECO:0000313" key="11">
    <source>
        <dbReference type="Proteomes" id="UP000243502"/>
    </source>
</evidence>
<evidence type="ECO:0000256" key="2">
    <source>
        <dbReference type="ARBA" id="ARBA00023012"/>
    </source>
</evidence>
<dbReference type="InterPro" id="IPR001867">
    <property type="entry name" value="OmpR/PhoB-type_DNA-bd"/>
</dbReference>
<evidence type="ECO:0000259" key="9">
    <source>
        <dbReference type="PROSITE" id="PS51755"/>
    </source>
</evidence>
<dbReference type="Gene3D" id="3.40.50.2300">
    <property type="match status" value="1"/>
</dbReference>